<keyword evidence="5 7" id="KW-1133">Transmembrane helix</keyword>
<proteinExistence type="inferred from homology"/>
<evidence type="ECO:0000256" key="2">
    <source>
        <dbReference type="ARBA" id="ARBA00022448"/>
    </source>
</evidence>
<protein>
    <submittedName>
        <fullName evidence="9">Putative aldouronate transport system permease protein</fullName>
    </submittedName>
</protein>
<sequence>MAALQTSAPPAPSGGRERVRIRNKRTVAQRLRHDWPLLLLTLPALAQLAVFFYWPSAWNIIAFMDYSPHRPFWENPFVGFAWFERLFANPYFLPALLNTLKYAFANLLFLFPLSIVLALVMHSVISTKVRSLFQSVVYLPYFFSWVLVVTVFVQVLGSDGLVSNWLLGFGGDRMTFTSDPDSFLFLAWLQWAWKDAGWGMIIFLAALASINPSLYEAAAVDGASRWRRMWHITLPGIRPVIVLLLILHIGGILNVGFEQYQLQRNAVGFQTTEVLDTFVYYRSVIGTDGPSFGTAAGLFKGVIGLILVLVANNVAHRLGEQGIYQKS</sequence>
<dbReference type="InterPro" id="IPR050809">
    <property type="entry name" value="UgpAE/MalFG_permease"/>
</dbReference>
<comment type="subcellular location">
    <subcellularLocation>
        <location evidence="1 7">Cell membrane</location>
        <topology evidence="1 7">Multi-pass membrane protein</topology>
    </subcellularLocation>
</comment>
<feature type="transmembrane region" description="Helical" evidence="7">
    <location>
        <begin position="102"/>
        <end position="125"/>
    </location>
</feature>
<dbReference type="OrthoDB" id="9785836at2"/>
<keyword evidence="3" id="KW-1003">Cell membrane</keyword>
<evidence type="ECO:0000256" key="6">
    <source>
        <dbReference type="ARBA" id="ARBA00023136"/>
    </source>
</evidence>
<comment type="caution">
    <text evidence="9">The sequence shown here is derived from an EMBL/GenBank/DDBJ whole genome shotgun (WGS) entry which is preliminary data.</text>
</comment>
<organism evidence="9 10">
    <name type="scientific">Glycomyces artemisiae</name>
    <dbReference type="NCBI Taxonomy" id="1076443"/>
    <lineage>
        <taxon>Bacteria</taxon>
        <taxon>Bacillati</taxon>
        <taxon>Actinomycetota</taxon>
        <taxon>Actinomycetes</taxon>
        <taxon>Glycomycetales</taxon>
        <taxon>Glycomycetaceae</taxon>
        <taxon>Glycomyces</taxon>
    </lineage>
</organism>
<dbReference type="Gene3D" id="1.10.3720.10">
    <property type="entry name" value="MetI-like"/>
    <property type="match status" value="1"/>
</dbReference>
<evidence type="ECO:0000313" key="9">
    <source>
        <dbReference type="EMBL" id="PRY58402.1"/>
    </source>
</evidence>
<dbReference type="AlphaFoldDB" id="A0A2T0UKF3"/>
<dbReference type="GO" id="GO:0055085">
    <property type="term" value="P:transmembrane transport"/>
    <property type="evidence" value="ECO:0007669"/>
    <property type="project" value="InterPro"/>
</dbReference>
<reference evidence="9 10" key="1">
    <citation type="submission" date="2018-03" db="EMBL/GenBank/DDBJ databases">
        <title>Genomic Encyclopedia of Type Strains, Phase III (KMG-III): the genomes of soil and plant-associated and newly described type strains.</title>
        <authorList>
            <person name="Whitman W."/>
        </authorList>
    </citation>
    <scope>NUCLEOTIDE SEQUENCE [LARGE SCALE GENOMIC DNA]</scope>
    <source>
        <strain evidence="9 10">CGMCC 4.7067</strain>
    </source>
</reference>
<keyword evidence="2 7" id="KW-0813">Transport</keyword>
<evidence type="ECO:0000259" key="8">
    <source>
        <dbReference type="PROSITE" id="PS50928"/>
    </source>
</evidence>
<dbReference type="InterPro" id="IPR035906">
    <property type="entry name" value="MetI-like_sf"/>
</dbReference>
<feature type="transmembrane region" description="Helical" evidence="7">
    <location>
        <begin position="137"/>
        <end position="157"/>
    </location>
</feature>
<feature type="transmembrane region" description="Helical" evidence="7">
    <location>
        <begin position="292"/>
        <end position="311"/>
    </location>
</feature>
<dbReference type="PANTHER" id="PTHR43227">
    <property type="entry name" value="BLL4140 PROTEIN"/>
    <property type="match status" value="1"/>
</dbReference>
<evidence type="ECO:0000313" key="10">
    <source>
        <dbReference type="Proteomes" id="UP000238176"/>
    </source>
</evidence>
<comment type="similarity">
    <text evidence="7">Belongs to the binding-protein-dependent transport system permease family.</text>
</comment>
<evidence type="ECO:0000256" key="3">
    <source>
        <dbReference type="ARBA" id="ARBA00022475"/>
    </source>
</evidence>
<gene>
    <name evidence="9" type="ORF">B0I28_105115</name>
</gene>
<dbReference type="InterPro" id="IPR000515">
    <property type="entry name" value="MetI-like"/>
</dbReference>
<dbReference type="GO" id="GO:0005886">
    <property type="term" value="C:plasma membrane"/>
    <property type="evidence" value="ECO:0007669"/>
    <property type="project" value="UniProtKB-SubCell"/>
</dbReference>
<dbReference type="Pfam" id="PF00528">
    <property type="entry name" value="BPD_transp_1"/>
    <property type="match status" value="1"/>
</dbReference>
<dbReference type="SUPFAM" id="SSF161098">
    <property type="entry name" value="MetI-like"/>
    <property type="match status" value="1"/>
</dbReference>
<dbReference type="EMBL" id="PVTJ01000005">
    <property type="protein sequence ID" value="PRY58402.1"/>
    <property type="molecule type" value="Genomic_DNA"/>
</dbReference>
<evidence type="ECO:0000256" key="4">
    <source>
        <dbReference type="ARBA" id="ARBA00022692"/>
    </source>
</evidence>
<feature type="transmembrane region" description="Helical" evidence="7">
    <location>
        <begin position="236"/>
        <end position="257"/>
    </location>
</feature>
<evidence type="ECO:0000256" key="7">
    <source>
        <dbReference type="RuleBase" id="RU363032"/>
    </source>
</evidence>
<keyword evidence="4 7" id="KW-0812">Transmembrane</keyword>
<evidence type="ECO:0000256" key="5">
    <source>
        <dbReference type="ARBA" id="ARBA00022989"/>
    </source>
</evidence>
<accession>A0A2T0UKF3</accession>
<keyword evidence="6 7" id="KW-0472">Membrane</keyword>
<feature type="domain" description="ABC transmembrane type-1" evidence="8">
    <location>
        <begin position="96"/>
        <end position="311"/>
    </location>
</feature>
<feature type="transmembrane region" description="Helical" evidence="7">
    <location>
        <begin position="196"/>
        <end position="215"/>
    </location>
</feature>
<evidence type="ECO:0000256" key="1">
    <source>
        <dbReference type="ARBA" id="ARBA00004651"/>
    </source>
</evidence>
<keyword evidence="10" id="KW-1185">Reference proteome</keyword>
<feature type="transmembrane region" description="Helical" evidence="7">
    <location>
        <begin position="35"/>
        <end position="54"/>
    </location>
</feature>
<name>A0A2T0UKF3_9ACTN</name>
<dbReference type="CDD" id="cd06261">
    <property type="entry name" value="TM_PBP2"/>
    <property type="match status" value="1"/>
</dbReference>
<dbReference type="Proteomes" id="UP000238176">
    <property type="component" value="Unassembled WGS sequence"/>
</dbReference>
<dbReference type="PROSITE" id="PS50928">
    <property type="entry name" value="ABC_TM1"/>
    <property type="match status" value="1"/>
</dbReference>
<dbReference type="PANTHER" id="PTHR43227:SF11">
    <property type="entry name" value="BLL4140 PROTEIN"/>
    <property type="match status" value="1"/>
</dbReference>